<dbReference type="Proteomes" id="UP001583193">
    <property type="component" value="Unassembled WGS sequence"/>
</dbReference>
<dbReference type="EMBL" id="JAVDPF010000026">
    <property type="protein sequence ID" value="KAL1871830.1"/>
    <property type="molecule type" value="Genomic_DNA"/>
</dbReference>
<proteinExistence type="predicted"/>
<evidence type="ECO:0000313" key="3">
    <source>
        <dbReference type="Proteomes" id="UP001583193"/>
    </source>
</evidence>
<name>A0ABR3X843_9EURO</name>
<organism evidence="2 3">
    <name type="scientific">Paecilomyces lecythidis</name>
    <dbReference type="NCBI Taxonomy" id="3004212"/>
    <lineage>
        <taxon>Eukaryota</taxon>
        <taxon>Fungi</taxon>
        <taxon>Dikarya</taxon>
        <taxon>Ascomycota</taxon>
        <taxon>Pezizomycotina</taxon>
        <taxon>Eurotiomycetes</taxon>
        <taxon>Eurotiomycetidae</taxon>
        <taxon>Eurotiales</taxon>
        <taxon>Thermoascaceae</taxon>
        <taxon>Paecilomyces</taxon>
    </lineage>
</organism>
<evidence type="ECO:0000313" key="2">
    <source>
        <dbReference type="EMBL" id="KAL1871830.1"/>
    </source>
</evidence>
<feature type="compositionally biased region" description="Basic and acidic residues" evidence="1">
    <location>
        <begin position="1"/>
        <end position="16"/>
    </location>
</feature>
<feature type="compositionally biased region" description="Basic and acidic residues" evidence="1">
    <location>
        <begin position="58"/>
        <end position="67"/>
    </location>
</feature>
<gene>
    <name evidence="2" type="ORF">Plec18167_006980</name>
</gene>
<keyword evidence="3" id="KW-1185">Reference proteome</keyword>
<comment type="caution">
    <text evidence="2">The sequence shown here is derived from an EMBL/GenBank/DDBJ whole genome shotgun (WGS) entry which is preliminary data.</text>
</comment>
<protein>
    <submittedName>
        <fullName evidence="2">Uncharacterized protein</fullName>
    </submittedName>
</protein>
<sequence length="82" mass="9109">MSSERSSTHDPIKEDPYPPNSFFLDRYDPDTLSMARDGDVTHPTTSDTDEQLGYANRDTGEERDARRGAGATGNRSEESAQK</sequence>
<feature type="region of interest" description="Disordered" evidence="1">
    <location>
        <begin position="1"/>
        <end position="82"/>
    </location>
</feature>
<accession>A0ABR3X843</accession>
<reference evidence="2 3" key="1">
    <citation type="journal article" date="2024" name="IMA Fungus">
        <title>IMA Genome - F19 : A genome assembly and annotation guide to empower mycologists, including annotated draft genome sequences of Ceratocystis pirilliformis, Diaporthe australafricana, Fusarium ophioides, Paecilomyces lecythidis, and Sporothrix stenoceras.</title>
        <authorList>
            <person name="Aylward J."/>
            <person name="Wilson A.M."/>
            <person name="Visagie C.M."/>
            <person name="Spraker J."/>
            <person name="Barnes I."/>
            <person name="Buitendag C."/>
            <person name="Ceriani C."/>
            <person name="Del Mar Angel L."/>
            <person name="du Plessis D."/>
            <person name="Fuchs T."/>
            <person name="Gasser K."/>
            <person name="Kramer D."/>
            <person name="Li W."/>
            <person name="Munsamy K."/>
            <person name="Piso A."/>
            <person name="Price J.L."/>
            <person name="Sonnekus B."/>
            <person name="Thomas C."/>
            <person name="van der Nest A."/>
            <person name="van Dijk A."/>
            <person name="van Heerden A."/>
            <person name="van Vuuren N."/>
            <person name="Yilmaz N."/>
            <person name="Duong T.A."/>
            <person name="van der Merwe N.A."/>
            <person name="Wingfield M.J."/>
            <person name="Wingfield B.D."/>
        </authorList>
    </citation>
    <scope>NUCLEOTIDE SEQUENCE [LARGE SCALE GENOMIC DNA]</scope>
    <source>
        <strain evidence="2 3">CMW 18167</strain>
    </source>
</reference>
<evidence type="ECO:0000256" key="1">
    <source>
        <dbReference type="SAM" id="MobiDB-lite"/>
    </source>
</evidence>